<name>A0ABN9WQB6_9DINO</name>
<dbReference type="EMBL" id="CAUYUJ010019146">
    <property type="protein sequence ID" value="CAK0888889.1"/>
    <property type="molecule type" value="Genomic_DNA"/>
</dbReference>
<organism evidence="2 3">
    <name type="scientific">Prorocentrum cordatum</name>
    <dbReference type="NCBI Taxonomy" id="2364126"/>
    <lineage>
        <taxon>Eukaryota</taxon>
        <taxon>Sar</taxon>
        <taxon>Alveolata</taxon>
        <taxon>Dinophyceae</taxon>
        <taxon>Prorocentrales</taxon>
        <taxon>Prorocentraceae</taxon>
        <taxon>Prorocentrum</taxon>
    </lineage>
</organism>
<evidence type="ECO:0000256" key="1">
    <source>
        <dbReference type="SAM" id="MobiDB-lite"/>
    </source>
</evidence>
<evidence type="ECO:0000313" key="2">
    <source>
        <dbReference type="EMBL" id="CAK0888889.1"/>
    </source>
</evidence>
<proteinExistence type="predicted"/>
<dbReference type="Proteomes" id="UP001189429">
    <property type="component" value="Unassembled WGS sequence"/>
</dbReference>
<comment type="caution">
    <text evidence="2">The sequence shown here is derived from an EMBL/GenBank/DDBJ whole genome shotgun (WGS) entry which is preliminary data.</text>
</comment>
<accession>A0ABN9WQB6</accession>
<feature type="region of interest" description="Disordered" evidence="1">
    <location>
        <begin position="123"/>
        <end position="144"/>
    </location>
</feature>
<evidence type="ECO:0000313" key="3">
    <source>
        <dbReference type="Proteomes" id="UP001189429"/>
    </source>
</evidence>
<gene>
    <name evidence="2" type="ORF">PCOR1329_LOCUS69585</name>
</gene>
<sequence length="283" mass="30645">MCAQVDRSRCIHLPTQTILQRYTIPLVALQLGVDIFVLDFDIYPFQDPTPHVVGELLSYGSRVPDVLVAGSFGDACILNAWWRMVFYRSTRRARDFLRGLLRWLYEAGRCRREALSAFLGEDPLQKSQGAGGGPPGPPRYGEPGAPWVVRAEALQRGLGQDPREGALPTVDWALLSPENAFVSARVGATSGWAGAVGGIVLFHFFHGGWVESGSVFEQARAHDDDFEVFFGGAADGGEEGASRRSRIVERVLSSRVGDARPPTALSCSTVPVDVFSSGRPGAA</sequence>
<keyword evidence="3" id="KW-1185">Reference proteome</keyword>
<protein>
    <submittedName>
        <fullName evidence="2">Uncharacterized protein</fullName>
    </submittedName>
</protein>
<reference evidence="2" key="1">
    <citation type="submission" date="2023-10" db="EMBL/GenBank/DDBJ databases">
        <authorList>
            <person name="Chen Y."/>
            <person name="Shah S."/>
            <person name="Dougan E. K."/>
            <person name="Thang M."/>
            <person name="Chan C."/>
        </authorList>
    </citation>
    <scope>NUCLEOTIDE SEQUENCE [LARGE SCALE GENOMIC DNA]</scope>
</reference>